<dbReference type="InParanoid" id="A0A4S2MTW7"/>
<dbReference type="EMBL" id="ML220127">
    <property type="protein sequence ID" value="TGZ79982.1"/>
    <property type="molecule type" value="Genomic_DNA"/>
</dbReference>
<evidence type="ECO:0000313" key="2">
    <source>
        <dbReference type="EMBL" id="TGZ79982.1"/>
    </source>
</evidence>
<feature type="signal peptide" evidence="1">
    <location>
        <begin position="1"/>
        <end position="19"/>
    </location>
</feature>
<organism evidence="2 3">
    <name type="scientific">Ascodesmis nigricans</name>
    <dbReference type="NCBI Taxonomy" id="341454"/>
    <lineage>
        <taxon>Eukaryota</taxon>
        <taxon>Fungi</taxon>
        <taxon>Dikarya</taxon>
        <taxon>Ascomycota</taxon>
        <taxon>Pezizomycotina</taxon>
        <taxon>Pezizomycetes</taxon>
        <taxon>Pezizales</taxon>
        <taxon>Ascodesmidaceae</taxon>
        <taxon>Ascodesmis</taxon>
    </lineage>
</organism>
<name>A0A4S2MTW7_9PEZI</name>
<evidence type="ECO:0000256" key="1">
    <source>
        <dbReference type="SAM" id="SignalP"/>
    </source>
</evidence>
<proteinExistence type="predicted"/>
<gene>
    <name evidence="2" type="ORF">EX30DRAFT_341830</name>
</gene>
<dbReference type="AlphaFoldDB" id="A0A4S2MTW7"/>
<accession>A0A4S2MTW7</accession>
<feature type="chain" id="PRO_5020956691" evidence="1">
    <location>
        <begin position="20"/>
        <end position="66"/>
    </location>
</feature>
<dbReference type="Proteomes" id="UP000298138">
    <property type="component" value="Unassembled WGS sequence"/>
</dbReference>
<protein>
    <submittedName>
        <fullName evidence="2">Uncharacterized protein</fullName>
    </submittedName>
</protein>
<keyword evidence="3" id="KW-1185">Reference proteome</keyword>
<keyword evidence="1" id="KW-0732">Signal</keyword>
<sequence length="66" mass="7140">MSLLPLVLLVIFVTTTTIAAPLPLSQPVDIWEHGVLKKICKIPCNNGKEVYTLSPCPLGHVDAACR</sequence>
<evidence type="ECO:0000313" key="3">
    <source>
        <dbReference type="Proteomes" id="UP000298138"/>
    </source>
</evidence>
<reference evidence="2 3" key="1">
    <citation type="submission" date="2019-04" db="EMBL/GenBank/DDBJ databases">
        <title>Comparative genomics and transcriptomics to analyze fruiting body development in filamentous ascomycetes.</title>
        <authorList>
            <consortium name="DOE Joint Genome Institute"/>
            <person name="Lutkenhaus R."/>
            <person name="Traeger S."/>
            <person name="Breuer J."/>
            <person name="Kuo A."/>
            <person name="Lipzen A."/>
            <person name="Pangilinan J."/>
            <person name="Dilworth D."/>
            <person name="Sandor L."/>
            <person name="Poggeler S."/>
            <person name="Barry K."/>
            <person name="Grigoriev I.V."/>
            <person name="Nowrousian M."/>
        </authorList>
    </citation>
    <scope>NUCLEOTIDE SEQUENCE [LARGE SCALE GENOMIC DNA]</scope>
    <source>
        <strain evidence="2 3">CBS 389.68</strain>
    </source>
</reference>